<dbReference type="STRING" id="417292.SAMN05421806_12410"/>
<reference evidence="6 7" key="1">
    <citation type="submission" date="2016-10" db="EMBL/GenBank/DDBJ databases">
        <authorList>
            <person name="de Groot N.N."/>
        </authorList>
    </citation>
    <scope>NUCLEOTIDE SEQUENCE [LARGE SCALE GENOMIC DNA]</scope>
    <source>
        <strain evidence="6 7">CGMCC 4.5727</strain>
    </source>
</reference>
<organism evidence="6 7">
    <name type="scientific">Streptomyces indicus</name>
    <dbReference type="NCBI Taxonomy" id="417292"/>
    <lineage>
        <taxon>Bacteria</taxon>
        <taxon>Bacillati</taxon>
        <taxon>Actinomycetota</taxon>
        <taxon>Actinomycetes</taxon>
        <taxon>Kitasatosporales</taxon>
        <taxon>Streptomycetaceae</taxon>
        <taxon>Streptomyces</taxon>
    </lineage>
</organism>
<sequence length="310" mass="33247">MSTEAHELSTAWLRVFLAVARLGSFTEAARTLGYTQSAVSRQIQALESALGEGALFDRLPRGVAPTERGRVLLPRAEAVLAQLEGVREDLTALREVSGGRLRVGAFPTAGAALVPRTVAAFQERHPDVELTVAEGLTGALLGRLDRGELDLAVVSSTGGAVPEAYALEKVVDEAMYAAVPAGHRLARRRRVRLAELADEPWVSGSTATERSLLHPAVREDFRPRVAYVAAEWIAKQGYVAAGLAVALIPALAADGVRPDIRLLAVHEEDIPPRAVYAATLRGRTPPAAAEAFIRLLRETGARFGRRLPRP</sequence>
<dbReference type="GO" id="GO:0003700">
    <property type="term" value="F:DNA-binding transcription factor activity"/>
    <property type="evidence" value="ECO:0007669"/>
    <property type="project" value="InterPro"/>
</dbReference>
<dbReference type="InterPro" id="IPR036388">
    <property type="entry name" value="WH-like_DNA-bd_sf"/>
</dbReference>
<name>A0A1G9IJP1_9ACTN</name>
<dbReference type="Pfam" id="PF03466">
    <property type="entry name" value="LysR_substrate"/>
    <property type="match status" value="1"/>
</dbReference>
<keyword evidence="4" id="KW-0804">Transcription</keyword>
<dbReference type="GO" id="GO:0032993">
    <property type="term" value="C:protein-DNA complex"/>
    <property type="evidence" value="ECO:0007669"/>
    <property type="project" value="TreeGrafter"/>
</dbReference>
<evidence type="ECO:0000259" key="5">
    <source>
        <dbReference type="PROSITE" id="PS50931"/>
    </source>
</evidence>
<feature type="domain" description="HTH lysR-type" evidence="5">
    <location>
        <begin position="8"/>
        <end position="66"/>
    </location>
</feature>
<evidence type="ECO:0000313" key="6">
    <source>
        <dbReference type="EMBL" id="SDL25437.1"/>
    </source>
</evidence>
<dbReference type="Gene3D" id="1.10.10.10">
    <property type="entry name" value="Winged helix-like DNA-binding domain superfamily/Winged helix DNA-binding domain"/>
    <property type="match status" value="1"/>
</dbReference>
<dbReference type="SUPFAM" id="SSF46785">
    <property type="entry name" value="Winged helix' DNA-binding domain"/>
    <property type="match status" value="1"/>
</dbReference>
<dbReference type="PANTHER" id="PTHR30346">
    <property type="entry name" value="TRANSCRIPTIONAL DUAL REGULATOR HCAR-RELATED"/>
    <property type="match status" value="1"/>
</dbReference>
<gene>
    <name evidence="6" type="ORF">SAMN05421806_12410</name>
</gene>
<dbReference type="InterPro" id="IPR005119">
    <property type="entry name" value="LysR_subst-bd"/>
</dbReference>
<dbReference type="PANTHER" id="PTHR30346:SF29">
    <property type="entry name" value="LYSR SUBSTRATE-BINDING"/>
    <property type="match status" value="1"/>
</dbReference>
<dbReference type="InterPro" id="IPR036390">
    <property type="entry name" value="WH_DNA-bd_sf"/>
</dbReference>
<dbReference type="AlphaFoldDB" id="A0A1G9IJP1"/>
<keyword evidence="7" id="KW-1185">Reference proteome</keyword>
<proteinExistence type="inferred from homology"/>
<dbReference type="FunFam" id="1.10.10.10:FF:000001">
    <property type="entry name" value="LysR family transcriptional regulator"/>
    <property type="match status" value="1"/>
</dbReference>
<evidence type="ECO:0000256" key="4">
    <source>
        <dbReference type="ARBA" id="ARBA00023163"/>
    </source>
</evidence>
<dbReference type="InterPro" id="IPR000847">
    <property type="entry name" value="LysR_HTH_N"/>
</dbReference>
<accession>A0A1G9IJP1</accession>
<dbReference type="Proteomes" id="UP000199155">
    <property type="component" value="Unassembled WGS sequence"/>
</dbReference>
<evidence type="ECO:0000256" key="1">
    <source>
        <dbReference type="ARBA" id="ARBA00009437"/>
    </source>
</evidence>
<evidence type="ECO:0000313" key="7">
    <source>
        <dbReference type="Proteomes" id="UP000199155"/>
    </source>
</evidence>
<dbReference type="EMBL" id="FNFF01000024">
    <property type="protein sequence ID" value="SDL25437.1"/>
    <property type="molecule type" value="Genomic_DNA"/>
</dbReference>
<dbReference type="SUPFAM" id="SSF53850">
    <property type="entry name" value="Periplasmic binding protein-like II"/>
    <property type="match status" value="1"/>
</dbReference>
<keyword evidence="3 6" id="KW-0238">DNA-binding</keyword>
<dbReference type="Gene3D" id="3.40.190.290">
    <property type="match status" value="1"/>
</dbReference>
<evidence type="ECO:0000256" key="2">
    <source>
        <dbReference type="ARBA" id="ARBA00023015"/>
    </source>
</evidence>
<protein>
    <submittedName>
        <fullName evidence="6">DNA-binding transcriptional regulator, LysR family</fullName>
    </submittedName>
</protein>
<comment type="similarity">
    <text evidence="1">Belongs to the LysR transcriptional regulatory family.</text>
</comment>
<dbReference type="Pfam" id="PF00126">
    <property type="entry name" value="HTH_1"/>
    <property type="match status" value="1"/>
</dbReference>
<dbReference type="GO" id="GO:0003677">
    <property type="term" value="F:DNA binding"/>
    <property type="evidence" value="ECO:0007669"/>
    <property type="project" value="UniProtKB-KW"/>
</dbReference>
<evidence type="ECO:0000256" key="3">
    <source>
        <dbReference type="ARBA" id="ARBA00023125"/>
    </source>
</evidence>
<dbReference type="RefSeq" id="WP_218137344.1">
    <property type="nucleotide sequence ID" value="NZ_FNFF01000024.1"/>
</dbReference>
<dbReference type="PROSITE" id="PS50931">
    <property type="entry name" value="HTH_LYSR"/>
    <property type="match status" value="1"/>
</dbReference>
<keyword evidence="2" id="KW-0805">Transcription regulation</keyword>